<sequence length="106" mass="12010">MGLCCSVDDQQQTEQFDYLQPCNQQQQSIYHNLRRNSPYGVRMGVVMMTQQAKALAKAPPGMELPTLEARIRKAKAEGRTVTITNGCIYFDYQLIDYIPSDANFNA</sequence>
<proteinExistence type="predicted"/>
<evidence type="ECO:0000313" key="2">
    <source>
        <dbReference type="Proteomes" id="UP000276991"/>
    </source>
</evidence>
<dbReference type="Proteomes" id="UP000276991">
    <property type="component" value="Unassembled WGS sequence"/>
</dbReference>
<reference evidence="1 2" key="1">
    <citation type="submission" date="2018-08" db="EMBL/GenBank/DDBJ databases">
        <authorList>
            <person name="Laetsch R D."/>
            <person name="Stevens L."/>
            <person name="Kumar S."/>
            <person name="Blaxter L. M."/>
        </authorList>
    </citation>
    <scope>NUCLEOTIDE SEQUENCE [LARGE SCALE GENOMIC DNA]</scope>
</reference>
<protein>
    <submittedName>
        <fullName evidence="1">Uncharacterized protein</fullName>
    </submittedName>
</protein>
<dbReference type="AlphaFoldDB" id="A0A498SMQ9"/>
<gene>
    <name evidence="1" type="ORF">NAV_LOCUS7161</name>
</gene>
<keyword evidence="2" id="KW-1185">Reference proteome</keyword>
<dbReference type="OrthoDB" id="5837977at2759"/>
<accession>A0A498SMQ9</accession>
<organism evidence="1 2">
    <name type="scientific">Acanthocheilonema viteae</name>
    <name type="common">Filarial nematode worm</name>
    <name type="synonym">Dipetalonema viteae</name>
    <dbReference type="NCBI Taxonomy" id="6277"/>
    <lineage>
        <taxon>Eukaryota</taxon>
        <taxon>Metazoa</taxon>
        <taxon>Ecdysozoa</taxon>
        <taxon>Nematoda</taxon>
        <taxon>Chromadorea</taxon>
        <taxon>Rhabditida</taxon>
        <taxon>Spirurina</taxon>
        <taxon>Spiruromorpha</taxon>
        <taxon>Filarioidea</taxon>
        <taxon>Onchocercidae</taxon>
        <taxon>Acanthocheilonema</taxon>
    </lineage>
</organism>
<evidence type="ECO:0000313" key="1">
    <source>
        <dbReference type="EMBL" id="VBB32370.1"/>
    </source>
</evidence>
<name>A0A498SMQ9_ACAVI</name>
<dbReference type="EMBL" id="UPTC01001681">
    <property type="protein sequence ID" value="VBB32370.1"/>
    <property type="molecule type" value="Genomic_DNA"/>
</dbReference>